<reference evidence="2" key="1">
    <citation type="submission" date="2014-11" db="EMBL/GenBank/DDBJ databases">
        <authorList>
            <person name="Amaro Gonzalez C."/>
        </authorList>
    </citation>
    <scope>NUCLEOTIDE SEQUENCE</scope>
</reference>
<evidence type="ECO:0000256" key="1">
    <source>
        <dbReference type="SAM" id="MobiDB-lite"/>
    </source>
</evidence>
<protein>
    <submittedName>
        <fullName evidence="2">Uncharacterized protein</fullName>
    </submittedName>
</protein>
<accession>A0A0E9VDH8</accession>
<proteinExistence type="predicted"/>
<reference evidence="2" key="2">
    <citation type="journal article" date="2015" name="Fish Shellfish Immunol.">
        <title>Early steps in the European eel (Anguilla anguilla)-Vibrio vulnificus interaction in the gills: Role of the RtxA13 toxin.</title>
        <authorList>
            <person name="Callol A."/>
            <person name="Pajuelo D."/>
            <person name="Ebbesson L."/>
            <person name="Teles M."/>
            <person name="MacKenzie S."/>
            <person name="Amaro C."/>
        </authorList>
    </citation>
    <scope>NUCLEOTIDE SEQUENCE</scope>
</reference>
<dbReference type="EMBL" id="GBXM01032465">
    <property type="protein sequence ID" value="JAH76112.1"/>
    <property type="molecule type" value="Transcribed_RNA"/>
</dbReference>
<name>A0A0E9VDH8_ANGAN</name>
<dbReference type="AlphaFoldDB" id="A0A0E9VDH8"/>
<evidence type="ECO:0000313" key="2">
    <source>
        <dbReference type="EMBL" id="JAH76112.1"/>
    </source>
</evidence>
<feature type="compositionally biased region" description="Polar residues" evidence="1">
    <location>
        <begin position="1"/>
        <end position="21"/>
    </location>
</feature>
<sequence length="29" mass="3216">MQNTRMTTGRNGNAVNGQQGQPMLLERVL</sequence>
<feature type="region of interest" description="Disordered" evidence="1">
    <location>
        <begin position="1"/>
        <end position="29"/>
    </location>
</feature>
<organism evidence="2">
    <name type="scientific">Anguilla anguilla</name>
    <name type="common">European freshwater eel</name>
    <name type="synonym">Muraena anguilla</name>
    <dbReference type="NCBI Taxonomy" id="7936"/>
    <lineage>
        <taxon>Eukaryota</taxon>
        <taxon>Metazoa</taxon>
        <taxon>Chordata</taxon>
        <taxon>Craniata</taxon>
        <taxon>Vertebrata</taxon>
        <taxon>Euteleostomi</taxon>
        <taxon>Actinopterygii</taxon>
        <taxon>Neopterygii</taxon>
        <taxon>Teleostei</taxon>
        <taxon>Anguilliformes</taxon>
        <taxon>Anguillidae</taxon>
        <taxon>Anguilla</taxon>
    </lineage>
</organism>